<keyword evidence="6" id="KW-0067">ATP-binding</keyword>
<dbReference type="Gene3D" id="3.30.200.20">
    <property type="entry name" value="Phosphorylase Kinase, domain 1"/>
    <property type="match status" value="1"/>
</dbReference>
<dbReference type="GO" id="GO:0005524">
    <property type="term" value="F:ATP binding"/>
    <property type="evidence" value="ECO:0007669"/>
    <property type="project" value="UniProtKB-KW"/>
</dbReference>
<keyword evidence="4" id="KW-0547">Nucleotide-binding</keyword>
<dbReference type="Gene3D" id="3.10.20.90">
    <property type="entry name" value="Phosphatidylinositol 3-kinase Catalytic Subunit, Chain A, domain 1"/>
    <property type="match status" value="1"/>
</dbReference>
<name>A0AAN9XM78_PSOTE</name>
<evidence type="ECO:0000313" key="11">
    <source>
        <dbReference type="Proteomes" id="UP001386955"/>
    </source>
</evidence>
<dbReference type="PROSITE" id="PS00108">
    <property type="entry name" value="PROTEIN_KINASE_ST"/>
    <property type="match status" value="1"/>
</dbReference>
<evidence type="ECO:0000256" key="1">
    <source>
        <dbReference type="ARBA" id="ARBA00012513"/>
    </source>
</evidence>
<evidence type="ECO:0000256" key="3">
    <source>
        <dbReference type="ARBA" id="ARBA00022679"/>
    </source>
</evidence>
<dbReference type="EC" id="2.7.11.1" evidence="1"/>
<dbReference type="Proteomes" id="UP001386955">
    <property type="component" value="Unassembled WGS sequence"/>
</dbReference>
<dbReference type="Pfam" id="PF12202">
    <property type="entry name" value="OSR1_C"/>
    <property type="match status" value="1"/>
</dbReference>
<dbReference type="InterPro" id="IPR050588">
    <property type="entry name" value="WNK_Ser-Thr_kinase"/>
</dbReference>
<evidence type="ECO:0000313" key="10">
    <source>
        <dbReference type="EMBL" id="KAK7397453.1"/>
    </source>
</evidence>
<dbReference type="Gene3D" id="1.10.510.10">
    <property type="entry name" value="Transferase(Phosphotransferase) domain 1"/>
    <property type="match status" value="1"/>
</dbReference>
<comment type="caution">
    <text evidence="10">The sequence shown here is derived from an EMBL/GenBank/DDBJ whole genome shotgun (WGS) entry which is preliminary data.</text>
</comment>
<keyword evidence="5" id="KW-0418">Kinase</keyword>
<accession>A0AAN9XM78</accession>
<keyword evidence="3" id="KW-0808">Transferase</keyword>
<evidence type="ECO:0000256" key="5">
    <source>
        <dbReference type="ARBA" id="ARBA00022777"/>
    </source>
</evidence>
<dbReference type="Pfam" id="PF00069">
    <property type="entry name" value="Pkinase"/>
    <property type="match status" value="1"/>
</dbReference>
<dbReference type="InterPro" id="IPR011009">
    <property type="entry name" value="Kinase-like_dom_sf"/>
</dbReference>
<dbReference type="PANTHER" id="PTHR13902">
    <property type="entry name" value="SERINE/THREONINE-PROTEIN KINASE WNK WITH NO LYSINE -RELATED"/>
    <property type="match status" value="1"/>
</dbReference>
<dbReference type="SUPFAM" id="SSF56112">
    <property type="entry name" value="Protein kinase-like (PK-like)"/>
    <property type="match status" value="1"/>
</dbReference>
<evidence type="ECO:0000256" key="6">
    <source>
        <dbReference type="ARBA" id="ARBA00022840"/>
    </source>
</evidence>
<protein>
    <recommendedName>
        <fullName evidence="1">non-specific serine/threonine protein kinase</fullName>
        <ecNumber evidence="1">2.7.11.1</ecNumber>
    </recommendedName>
</protein>
<evidence type="ECO:0000256" key="2">
    <source>
        <dbReference type="ARBA" id="ARBA00022527"/>
    </source>
</evidence>
<dbReference type="SMART" id="SM00220">
    <property type="entry name" value="S_TKc"/>
    <property type="match status" value="1"/>
</dbReference>
<sequence>MDADSILPMPMNNEFKTGKSLDFEEVIEKDPTSRYRRYNEILGKGAFKTVYKGFDEVDGIEVAWNQVQIDELLQSVDDLAKLNSEVNLLKSLKHENIIKFFNSWIDDKNKTINIITELFTSGNLRQYRKRHRYVDMKAIKGWARQILRGLVYLHSHNPPIIHRDLKCDNIFVNGNHGEVKIGDLGLAIVMQQPTARSVIGTPEFMAPELYEEEYNELVDVYSFGMCLLEMVTFEYPYSECKNPAQIYKKVTSGIEPASLKRVSDLQIKEFIKKCLVPASERLSAKELLKDTFLQVESPKQSIIDPLYLPNKSLKVIDLSEFAKLTMDLDVDYQHISLSTCVEENHQESPHCPVLEVQRTYKNNEFRLKGTKNEDNSVSLILRIADLCGGVRNIHFLFYLETDTAISVASEMVENLELENNDVVFIAELIDYLIMQLVSGWKPSFDYSSNGRLSQSGGSPTFVDNQTIISCPWIPALASVPSEFLLDQDHSFGVNNTQRESLAANPKSNMFNVVEKDIVRGKHNSSSTLSSLEDRHSKESTASNIVIEDTCMKNDNYLDFDADMSFKGLSCSTSEMELGDIYFEGYKLHTTSCNARESIVINEFSKNSLPLTPTFSETSNIMSLTSSCSSLSLTDKDIDLELKFEYDAIESQYQHWFQELLRLKLEAMEAAKKKWIAKNKIVVH</sequence>
<keyword evidence="11" id="KW-1185">Reference proteome</keyword>
<evidence type="ECO:0000259" key="9">
    <source>
        <dbReference type="PROSITE" id="PS50011"/>
    </source>
</evidence>
<dbReference type="InterPro" id="IPR000719">
    <property type="entry name" value="Prot_kinase_dom"/>
</dbReference>
<dbReference type="InterPro" id="IPR008271">
    <property type="entry name" value="Ser/Thr_kinase_AS"/>
</dbReference>
<comment type="catalytic activity">
    <reaction evidence="8">
        <text>L-seryl-[protein] + ATP = O-phospho-L-seryl-[protein] + ADP + H(+)</text>
        <dbReference type="Rhea" id="RHEA:17989"/>
        <dbReference type="Rhea" id="RHEA-COMP:9863"/>
        <dbReference type="Rhea" id="RHEA-COMP:11604"/>
        <dbReference type="ChEBI" id="CHEBI:15378"/>
        <dbReference type="ChEBI" id="CHEBI:29999"/>
        <dbReference type="ChEBI" id="CHEBI:30616"/>
        <dbReference type="ChEBI" id="CHEBI:83421"/>
        <dbReference type="ChEBI" id="CHEBI:456216"/>
        <dbReference type="EC" id="2.7.11.1"/>
    </reaction>
</comment>
<proteinExistence type="predicted"/>
<dbReference type="CDD" id="cd13983">
    <property type="entry name" value="STKc_WNK"/>
    <property type="match status" value="1"/>
</dbReference>
<comment type="catalytic activity">
    <reaction evidence="7">
        <text>L-threonyl-[protein] + ATP = O-phospho-L-threonyl-[protein] + ADP + H(+)</text>
        <dbReference type="Rhea" id="RHEA:46608"/>
        <dbReference type="Rhea" id="RHEA-COMP:11060"/>
        <dbReference type="Rhea" id="RHEA-COMP:11605"/>
        <dbReference type="ChEBI" id="CHEBI:15378"/>
        <dbReference type="ChEBI" id="CHEBI:30013"/>
        <dbReference type="ChEBI" id="CHEBI:30616"/>
        <dbReference type="ChEBI" id="CHEBI:61977"/>
        <dbReference type="ChEBI" id="CHEBI:456216"/>
        <dbReference type="EC" id="2.7.11.1"/>
    </reaction>
</comment>
<dbReference type="FunFam" id="1.10.510.10:FF:000046">
    <property type="entry name" value="probable serine/threonine-protein kinase WNK9"/>
    <property type="match status" value="1"/>
</dbReference>
<dbReference type="InterPro" id="IPR024678">
    <property type="entry name" value="Kinase_OSR1/WNK_CCT"/>
</dbReference>
<evidence type="ECO:0000256" key="4">
    <source>
        <dbReference type="ARBA" id="ARBA00022741"/>
    </source>
</evidence>
<keyword evidence="2" id="KW-0723">Serine/threonine-protein kinase</keyword>
<evidence type="ECO:0000256" key="8">
    <source>
        <dbReference type="ARBA" id="ARBA00048679"/>
    </source>
</evidence>
<evidence type="ECO:0000256" key="7">
    <source>
        <dbReference type="ARBA" id="ARBA00047899"/>
    </source>
</evidence>
<dbReference type="AlphaFoldDB" id="A0AAN9XM78"/>
<reference evidence="10 11" key="1">
    <citation type="submission" date="2024-01" db="EMBL/GenBank/DDBJ databases">
        <title>The genomes of 5 underutilized Papilionoideae crops provide insights into root nodulation and disease resistanc.</title>
        <authorList>
            <person name="Jiang F."/>
        </authorList>
    </citation>
    <scope>NUCLEOTIDE SEQUENCE [LARGE SCALE GENOMIC DNA]</scope>
    <source>
        <strain evidence="10">DUOXIRENSHENG_FW03</strain>
        <tissue evidence="10">Leaves</tissue>
    </source>
</reference>
<gene>
    <name evidence="10" type="ORF">VNO78_18625</name>
</gene>
<feature type="domain" description="Protein kinase" evidence="9">
    <location>
        <begin position="36"/>
        <end position="293"/>
    </location>
</feature>
<dbReference type="GO" id="GO:0004674">
    <property type="term" value="F:protein serine/threonine kinase activity"/>
    <property type="evidence" value="ECO:0007669"/>
    <property type="project" value="UniProtKB-KW"/>
</dbReference>
<dbReference type="PROSITE" id="PS50011">
    <property type="entry name" value="PROTEIN_KINASE_DOM"/>
    <property type="match status" value="1"/>
</dbReference>
<dbReference type="EMBL" id="JAYMYS010000004">
    <property type="protein sequence ID" value="KAK7397453.1"/>
    <property type="molecule type" value="Genomic_DNA"/>
</dbReference>
<organism evidence="10 11">
    <name type="scientific">Psophocarpus tetragonolobus</name>
    <name type="common">Winged bean</name>
    <name type="synonym">Dolichos tetragonolobus</name>
    <dbReference type="NCBI Taxonomy" id="3891"/>
    <lineage>
        <taxon>Eukaryota</taxon>
        <taxon>Viridiplantae</taxon>
        <taxon>Streptophyta</taxon>
        <taxon>Embryophyta</taxon>
        <taxon>Tracheophyta</taxon>
        <taxon>Spermatophyta</taxon>
        <taxon>Magnoliopsida</taxon>
        <taxon>eudicotyledons</taxon>
        <taxon>Gunneridae</taxon>
        <taxon>Pentapetalae</taxon>
        <taxon>rosids</taxon>
        <taxon>fabids</taxon>
        <taxon>Fabales</taxon>
        <taxon>Fabaceae</taxon>
        <taxon>Papilionoideae</taxon>
        <taxon>50 kb inversion clade</taxon>
        <taxon>NPAAA clade</taxon>
        <taxon>indigoferoid/millettioid clade</taxon>
        <taxon>Phaseoleae</taxon>
        <taxon>Psophocarpus</taxon>
    </lineage>
</organism>
<dbReference type="FunFam" id="3.30.200.20:FF:000075">
    <property type="entry name" value="Probable serine/threonine-protein kinase WNK1"/>
    <property type="match status" value="1"/>
</dbReference>